<evidence type="ECO:0000313" key="2">
    <source>
        <dbReference type="Proteomes" id="UP000248724"/>
    </source>
</evidence>
<protein>
    <submittedName>
        <fullName evidence="1">Uncharacterized protein</fullName>
    </submittedName>
</protein>
<organism evidence="1 2">
    <name type="scientific">Candidatus Aeolococcus gillhamiae</name>
    <dbReference type="NCBI Taxonomy" id="3127015"/>
    <lineage>
        <taxon>Bacteria</taxon>
        <taxon>Bacillati</taxon>
        <taxon>Candidatus Dormiibacterota</taxon>
        <taxon>Candidatus Dormibacteria</taxon>
        <taxon>Candidatus Aeolococcales</taxon>
        <taxon>Candidatus Aeolococcaceae</taxon>
        <taxon>Candidatus Aeolococcus</taxon>
    </lineage>
</organism>
<proteinExistence type="predicted"/>
<comment type="caution">
    <text evidence="1">The sequence shown here is derived from an EMBL/GenBank/DDBJ whole genome shotgun (WGS) entry which is preliminary data.</text>
</comment>
<reference evidence="1 2" key="1">
    <citation type="journal article" date="2017" name="Nature">
        <title>Atmospheric trace gases support primary production in Antarctic desert surface soil.</title>
        <authorList>
            <person name="Ji M."/>
            <person name="Greening C."/>
            <person name="Vanwonterghem I."/>
            <person name="Carere C.R."/>
            <person name="Bay S.K."/>
            <person name="Steen J.A."/>
            <person name="Montgomery K."/>
            <person name="Lines T."/>
            <person name="Beardall J."/>
            <person name="van Dorst J."/>
            <person name="Snape I."/>
            <person name="Stott M.B."/>
            <person name="Hugenholtz P."/>
            <person name="Ferrari B.C."/>
        </authorList>
    </citation>
    <scope>NUCLEOTIDE SEQUENCE [LARGE SCALE GENOMIC DNA]</scope>
    <source>
        <strain evidence="1">RRmetagenome_bin12</strain>
    </source>
</reference>
<name>A0A2W5ZYJ2_9BACT</name>
<sequence>MPRRLQSHARAECLETIVAWLVGQEVSTTVIESRGVHNDQQDRQTIIECRRAGHQLGTHRFARAVDEPLLWVADVVAGATSAHLDGSNHRWFQPIHEKVTILTPLGP</sequence>
<gene>
    <name evidence="1" type="ORF">DLM65_13160</name>
</gene>
<accession>A0A2W5ZYJ2</accession>
<dbReference type="EMBL" id="QHBU01000259">
    <property type="protein sequence ID" value="PZR78378.1"/>
    <property type="molecule type" value="Genomic_DNA"/>
</dbReference>
<evidence type="ECO:0000313" key="1">
    <source>
        <dbReference type="EMBL" id="PZR78378.1"/>
    </source>
</evidence>
<dbReference type="AlphaFoldDB" id="A0A2W5ZYJ2"/>
<dbReference type="Proteomes" id="UP000248724">
    <property type="component" value="Unassembled WGS sequence"/>
</dbReference>